<protein>
    <submittedName>
        <fullName evidence="3">3-deoxy-7-phosphoheptulonate synthase</fullName>
    </submittedName>
</protein>
<evidence type="ECO:0000313" key="3">
    <source>
        <dbReference type="EMBL" id="GCE04436.1"/>
    </source>
</evidence>
<evidence type="ECO:0000259" key="2">
    <source>
        <dbReference type="Pfam" id="PF00793"/>
    </source>
</evidence>
<comment type="caution">
    <text evidence="3">The sequence shown here is derived from an EMBL/GenBank/DDBJ whole genome shotgun (WGS) entry which is preliminary data.</text>
</comment>
<dbReference type="AlphaFoldDB" id="A0A401ZC85"/>
<sequence>MIITIRQETSGESRAQLMALLCRITGSQRPITTTQMRDREVIAIDSALVDAQAQVALQAQSAVEQIYSPKTPYQLASRSFQTENTSITIGSNSDCTPITIGGNSARPVIMAGPCAVENREQLITTAQAVKRAGAQVLRGGAFKPRTSPYQFQGLGIEGLHLLAEARTLTGLPVITEVMEPGMVETVAQYADVLQIGARNVQNFPLLSAAGHHSKKLPVLLKRGLSSTIDEWLLAAEYIIAAGNPNVILCERGIRSYDPQTRNVLDLSCVPLLHQLTHLPIIVDPSHSTGRRELVPIMSRASIAAEAQGLIIEVHPDPDTALCDGKQSITPEQLEKIVRETALLATMMRGEVSVA</sequence>
<dbReference type="RefSeq" id="WP_126595592.1">
    <property type="nucleotide sequence ID" value="NZ_BIFQ01000001.1"/>
</dbReference>
<dbReference type="InterPro" id="IPR052899">
    <property type="entry name" value="Class-I_DAHP_synthase"/>
</dbReference>
<organism evidence="3 4">
    <name type="scientific">Dictyobacter aurantiacus</name>
    <dbReference type="NCBI Taxonomy" id="1936993"/>
    <lineage>
        <taxon>Bacteria</taxon>
        <taxon>Bacillati</taxon>
        <taxon>Chloroflexota</taxon>
        <taxon>Ktedonobacteria</taxon>
        <taxon>Ktedonobacterales</taxon>
        <taxon>Dictyobacteraceae</taxon>
        <taxon>Dictyobacter</taxon>
    </lineage>
</organism>
<dbReference type="EMBL" id="BIFQ01000001">
    <property type="protein sequence ID" value="GCE04436.1"/>
    <property type="molecule type" value="Genomic_DNA"/>
</dbReference>
<gene>
    <name evidence="3" type="ORF">KDAU_17650</name>
</gene>
<dbReference type="Pfam" id="PF00793">
    <property type="entry name" value="DAHP_synth_1"/>
    <property type="match status" value="1"/>
</dbReference>
<name>A0A401ZC85_9CHLR</name>
<evidence type="ECO:0000313" key="4">
    <source>
        <dbReference type="Proteomes" id="UP000287224"/>
    </source>
</evidence>
<dbReference type="NCBIfam" id="TIGR01361">
    <property type="entry name" value="DAHP_synth_Bsub"/>
    <property type="match status" value="1"/>
</dbReference>
<reference evidence="4" key="1">
    <citation type="submission" date="2018-12" db="EMBL/GenBank/DDBJ databases">
        <title>Tengunoibacter tsumagoiensis gen. nov., sp. nov., Dictyobacter kobayashii sp. nov., D. alpinus sp. nov., and D. joshuensis sp. nov. and description of Dictyobacteraceae fam. nov. within the order Ktedonobacterales isolated from Tengu-no-mugimeshi.</title>
        <authorList>
            <person name="Wang C.M."/>
            <person name="Zheng Y."/>
            <person name="Sakai Y."/>
            <person name="Toyoda A."/>
            <person name="Minakuchi Y."/>
            <person name="Abe K."/>
            <person name="Yokota A."/>
            <person name="Yabe S."/>
        </authorList>
    </citation>
    <scope>NUCLEOTIDE SEQUENCE [LARGE SCALE GENOMIC DNA]</scope>
    <source>
        <strain evidence="4">S-27</strain>
    </source>
</reference>
<dbReference type="OrthoDB" id="9780456at2"/>
<proteinExistence type="predicted"/>
<accession>A0A401ZC85</accession>
<feature type="domain" description="DAHP synthetase I/KDSA" evidence="2">
    <location>
        <begin position="100"/>
        <end position="337"/>
    </location>
</feature>
<dbReference type="PANTHER" id="PTHR43018">
    <property type="entry name" value="PHOSPHO-2-DEHYDRO-3-DEOXYHEPTONATE ALDOLASE"/>
    <property type="match status" value="1"/>
</dbReference>
<dbReference type="InterPro" id="IPR006218">
    <property type="entry name" value="DAHP1/KDSA"/>
</dbReference>
<dbReference type="GO" id="GO:0016740">
    <property type="term" value="F:transferase activity"/>
    <property type="evidence" value="ECO:0007669"/>
    <property type="project" value="UniProtKB-KW"/>
</dbReference>
<dbReference type="NCBIfam" id="NF006421">
    <property type="entry name" value="PRK08673.1"/>
    <property type="match status" value="1"/>
</dbReference>
<evidence type="ECO:0000256" key="1">
    <source>
        <dbReference type="ARBA" id="ARBA00022679"/>
    </source>
</evidence>
<dbReference type="PANTHER" id="PTHR43018:SF1">
    <property type="entry name" value="PROTEIN AROA(G)"/>
    <property type="match status" value="1"/>
</dbReference>
<dbReference type="InterPro" id="IPR013785">
    <property type="entry name" value="Aldolase_TIM"/>
</dbReference>
<dbReference type="Gene3D" id="3.20.20.70">
    <property type="entry name" value="Aldolase class I"/>
    <property type="match status" value="1"/>
</dbReference>
<keyword evidence="4" id="KW-1185">Reference proteome</keyword>
<dbReference type="SUPFAM" id="SSF51569">
    <property type="entry name" value="Aldolase"/>
    <property type="match status" value="1"/>
</dbReference>
<dbReference type="Proteomes" id="UP000287224">
    <property type="component" value="Unassembled WGS sequence"/>
</dbReference>
<dbReference type="GO" id="GO:0009073">
    <property type="term" value="P:aromatic amino acid family biosynthetic process"/>
    <property type="evidence" value="ECO:0007669"/>
    <property type="project" value="InterPro"/>
</dbReference>
<dbReference type="NCBIfam" id="NF009239">
    <property type="entry name" value="PRK12595.1"/>
    <property type="match status" value="1"/>
</dbReference>
<dbReference type="GO" id="GO:0016832">
    <property type="term" value="F:aldehyde-lyase activity"/>
    <property type="evidence" value="ECO:0007669"/>
    <property type="project" value="InterPro"/>
</dbReference>
<dbReference type="InterPro" id="IPR006268">
    <property type="entry name" value="DAHP_syn_2"/>
</dbReference>
<keyword evidence="1" id="KW-0808">Transferase</keyword>